<dbReference type="PROSITE" id="PS50850">
    <property type="entry name" value="MFS"/>
    <property type="match status" value="1"/>
</dbReference>
<evidence type="ECO:0000256" key="6">
    <source>
        <dbReference type="SAM" id="Phobius"/>
    </source>
</evidence>
<keyword evidence="2 6" id="KW-0812">Transmembrane</keyword>
<evidence type="ECO:0000313" key="9">
    <source>
        <dbReference type="Proteomes" id="UP001059836"/>
    </source>
</evidence>
<evidence type="ECO:0000313" key="8">
    <source>
        <dbReference type="EMBL" id="QHN36893.1"/>
    </source>
</evidence>
<feature type="transmembrane region" description="Helical" evidence="6">
    <location>
        <begin position="144"/>
        <end position="164"/>
    </location>
</feature>
<keyword evidence="9" id="KW-1185">Reference proteome</keyword>
<feature type="transmembrane region" description="Helical" evidence="6">
    <location>
        <begin position="298"/>
        <end position="319"/>
    </location>
</feature>
<proteinExistence type="predicted"/>
<feature type="transmembrane region" description="Helical" evidence="6">
    <location>
        <begin position="331"/>
        <end position="352"/>
    </location>
</feature>
<dbReference type="EMBL" id="CP045809">
    <property type="protein sequence ID" value="QHN36893.1"/>
    <property type="molecule type" value="Genomic_DNA"/>
</dbReference>
<feature type="transmembrane region" description="Helical" evidence="6">
    <location>
        <begin position="364"/>
        <end position="383"/>
    </location>
</feature>
<comment type="subcellular location">
    <subcellularLocation>
        <location evidence="1">Cell membrane</location>
        <topology evidence="1">Multi-pass membrane protein</topology>
    </subcellularLocation>
</comment>
<feature type="compositionally biased region" description="Basic and acidic residues" evidence="5">
    <location>
        <begin position="448"/>
        <end position="474"/>
    </location>
</feature>
<dbReference type="Gene3D" id="1.20.1250.20">
    <property type="entry name" value="MFS general substrate transporter like domains"/>
    <property type="match status" value="2"/>
</dbReference>
<dbReference type="RefSeq" id="WP_213245144.1">
    <property type="nucleotide sequence ID" value="NZ_CP045806.1"/>
</dbReference>
<feature type="transmembrane region" description="Helical" evidence="6">
    <location>
        <begin position="264"/>
        <end position="286"/>
    </location>
</feature>
<dbReference type="InterPro" id="IPR011701">
    <property type="entry name" value="MFS"/>
</dbReference>
<evidence type="ECO:0000259" key="7">
    <source>
        <dbReference type="PROSITE" id="PS50850"/>
    </source>
</evidence>
<evidence type="ECO:0000256" key="1">
    <source>
        <dbReference type="ARBA" id="ARBA00004651"/>
    </source>
</evidence>
<name>A0ABX6ILU5_9ACTN</name>
<dbReference type="Proteomes" id="UP001059836">
    <property type="component" value="Chromosome"/>
</dbReference>
<dbReference type="PANTHER" id="PTHR23534">
    <property type="entry name" value="MFS PERMEASE"/>
    <property type="match status" value="1"/>
</dbReference>
<keyword evidence="3 6" id="KW-1133">Transmembrane helix</keyword>
<feature type="transmembrane region" description="Helical" evidence="6">
    <location>
        <begin position="389"/>
        <end position="412"/>
    </location>
</feature>
<evidence type="ECO:0000256" key="4">
    <source>
        <dbReference type="ARBA" id="ARBA00023136"/>
    </source>
</evidence>
<evidence type="ECO:0000256" key="2">
    <source>
        <dbReference type="ARBA" id="ARBA00022692"/>
    </source>
</evidence>
<dbReference type="PANTHER" id="PTHR23534:SF1">
    <property type="entry name" value="MAJOR FACILITATOR SUPERFAMILY PROTEIN"/>
    <property type="match status" value="1"/>
</dbReference>
<dbReference type="SUPFAM" id="SSF103473">
    <property type="entry name" value="MFS general substrate transporter"/>
    <property type="match status" value="1"/>
</dbReference>
<protein>
    <submittedName>
        <fullName evidence="8">MFS transporter</fullName>
    </submittedName>
</protein>
<feature type="transmembrane region" description="Helical" evidence="6">
    <location>
        <begin position="80"/>
        <end position="98"/>
    </location>
</feature>
<feature type="transmembrane region" description="Helical" evidence="6">
    <location>
        <begin position="104"/>
        <end position="123"/>
    </location>
</feature>
<feature type="region of interest" description="Disordered" evidence="5">
    <location>
        <begin position="446"/>
        <end position="474"/>
    </location>
</feature>
<gene>
    <name evidence="8" type="ORF">GII31_20325</name>
</gene>
<feature type="transmembrane region" description="Helical" evidence="6">
    <location>
        <begin position="237"/>
        <end position="258"/>
    </location>
</feature>
<feature type="domain" description="Major facilitator superfamily (MFS) profile" evidence="7">
    <location>
        <begin position="15"/>
        <end position="417"/>
    </location>
</feature>
<accession>A0ABX6ILU5</accession>
<dbReference type="InterPro" id="IPR036259">
    <property type="entry name" value="MFS_trans_sf"/>
</dbReference>
<feature type="transmembrane region" description="Helical" evidence="6">
    <location>
        <begin position="53"/>
        <end position="73"/>
    </location>
</feature>
<feature type="transmembrane region" description="Helical" evidence="6">
    <location>
        <begin position="176"/>
        <end position="197"/>
    </location>
</feature>
<dbReference type="InterPro" id="IPR020846">
    <property type="entry name" value="MFS_dom"/>
</dbReference>
<evidence type="ECO:0000256" key="5">
    <source>
        <dbReference type="SAM" id="MobiDB-lite"/>
    </source>
</evidence>
<organism evidence="8 9">
    <name type="scientific">Gordonia pseudamarae</name>
    <dbReference type="NCBI Taxonomy" id="2831662"/>
    <lineage>
        <taxon>Bacteria</taxon>
        <taxon>Bacillati</taxon>
        <taxon>Actinomycetota</taxon>
        <taxon>Actinomycetes</taxon>
        <taxon>Mycobacteriales</taxon>
        <taxon>Gordoniaceae</taxon>
        <taxon>Gordonia</taxon>
    </lineage>
</organism>
<evidence type="ECO:0000256" key="3">
    <source>
        <dbReference type="ARBA" id="ARBA00022989"/>
    </source>
</evidence>
<keyword evidence="4 6" id="KW-0472">Membrane</keyword>
<dbReference type="Pfam" id="PF07690">
    <property type="entry name" value="MFS_1"/>
    <property type="match status" value="1"/>
</dbReference>
<reference evidence="8" key="1">
    <citation type="journal article" date="2021" name="Nat. Microbiol.">
        <title>Cocultivation of an ultrasmall environmental parasitic bacterium with lytic ability against bacteria associated with wastewater foams.</title>
        <authorList>
            <person name="Batinovic S."/>
            <person name="Rose J.J.A."/>
            <person name="Ratcliffe J."/>
            <person name="Seviour R.J."/>
            <person name="Petrovski S."/>
        </authorList>
    </citation>
    <scope>NUCLEOTIDE SEQUENCE</scope>
    <source>
        <strain evidence="8">CON9</strain>
    </source>
</reference>
<sequence>MMTTPPEIRRAQTRTLTLLCAGQILGGVSTGTSLALAGVAGAKLSGSETFAGLPGTATTLGAAAVALPLAAAARRRGRRPALAGGFFVASVGALLAALAIDLHIFALFLVAMAMCGCGGAVSLQARFAATDLSAPGSAGRDLSLVVWMTTVGAVIGPSITGVGADLAHLLGIADLAGPFVIGAGTFLLAGTVLAAGLRPDPLLIAHTRTPAAPRQASSRLGEVWRTVRASAASRNGFVALLSTHAVMVGAMSLTPVHLAHGGATLNIIGLSVSAHLAGMYALSPLMGLAADRFGRVPLMLAGQAVLLASCVVGLCFAGTEHHGAGTRAGLVVAMALVGLGWSATTVAASTLLSESVPDRTRLGAHGLADSSMGLAAAVAGALAGVVVGVFGYGALMIVVGVGVLATAGYLLLDRTGQADRERADTMPEPYVAETCVAETCVAETDAAGPHREDPHNEGPCKRGEGCKEWDSSRR</sequence>